<organism evidence="2 3">
    <name type="scientific">Danaus chrysippus</name>
    <name type="common">African queen</name>
    <dbReference type="NCBI Taxonomy" id="151541"/>
    <lineage>
        <taxon>Eukaryota</taxon>
        <taxon>Metazoa</taxon>
        <taxon>Ecdysozoa</taxon>
        <taxon>Arthropoda</taxon>
        <taxon>Hexapoda</taxon>
        <taxon>Insecta</taxon>
        <taxon>Pterygota</taxon>
        <taxon>Neoptera</taxon>
        <taxon>Endopterygota</taxon>
        <taxon>Lepidoptera</taxon>
        <taxon>Glossata</taxon>
        <taxon>Ditrysia</taxon>
        <taxon>Papilionoidea</taxon>
        <taxon>Nymphalidae</taxon>
        <taxon>Danainae</taxon>
        <taxon>Danaini</taxon>
        <taxon>Danaina</taxon>
        <taxon>Danaus</taxon>
        <taxon>Anosia</taxon>
    </lineage>
</organism>
<accession>A0A8J2QDC9</accession>
<evidence type="ECO:0000256" key="1">
    <source>
        <dbReference type="SAM" id="MobiDB-lite"/>
    </source>
</evidence>
<proteinExistence type="predicted"/>
<protein>
    <submittedName>
        <fullName evidence="2">(African queen) hypothetical protein</fullName>
    </submittedName>
</protein>
<dbReference type="PROSITE" id="PS51257">
    <property type="entry name" value="PROKAR_LIPOPROTEIN"/>
    <property type="match status" value="1"/>
</dbReference>
<dbReference type="Proteomes" id="UP000789524">
    <property type="component" value="Unassembled WGS sequence"/>
</dbReference>
<dbReference type="EMBL" id="CAKASE010000045">
    <property type="protein sequence ID" value="CAG9560232.1"/>
    <property type="molecule type" value="Genomic_DNA"/>
</dbReference>
<name>A0A8J2QDC9_9NEOP</name>
<sequence>MRHTRKSQHCEHLKQALITCGGSASCGYDVTEEAAADPELDAVSGYLQFNDLPDVTAKTATLTSKILRGKPNSGYNDIEVITAKRISTLGMETEGKSFALILPPLCYLCHQLEYEVVRPVQLQPKYATVRSCTMQVTYGLKPLGLWRLHSQRDGVSVAVSLSTWIDEAVTFETLFAGSFYFLDVLPSANYAYAQEPSPSARGPTNRHAANSLGYT</sequence>
<evidence type="ECO:0000313" key="3">
    <source>
        <dbReference type="Proteomes" id="UP000789524"/>
    </source>
</evidence>
<feature type="region of interest" description="Disordered" evidence="1">
    <location>
        <begin position="195"/>
        <end position="215"/>
    </location>
</feature>
<comment type="caution">
    <text evidence="2">The sequence shown here is derived from an EMBL/GenBank/DDBJ whole genome shotgun (WGS) entry which is preliminary data.</text>
</comment>
<gene>
    <name evidence="2" type="ORF">DCHRY22_LOCUS1942</name>
</gene>
<keyword evidence="3" id="KW-1185">Reference proteome</keyword>
<evidence type="ECO:0000313" key="2">
    <source>
        <dbReference type="EMBL" id="CAG9560232.1"/>
    </source>
</evidence>
<reference evidence="2" key="1">
    <citation type="submission" date="2021-09" db="EMBL/GenBank/DDBJ databases">
        <authorList>
            <person name="Martin H S."/>
        </authorList>
    </citation>
    <scope>NUCLEOTIDE SEQUENCE</scope>
</reference>
<dbReference type="AlphaFoldDB" id="A0A8J2QDC9"/>